<name>A0A9W6R6C0_9PSEU</name>
<dbReference type="Gene3D" id="3.40.50.1450">
    <property type="entry name" value="HybD-like"/>
    <property type="match status" value="1"/>
</dbReference>
<evidence type="ECO:0000313" key="6">
    <source>
        <dbReference type="Proteomes" id="UP001165136"/>
    </source>
</evidence>
<dbReference type="NCBIfam" id="TIGR00072">
    <property type="entry name" value="hydrog_prot"/>
    <property type="match status" value="1"/>
</dbReference>
<evidence type="ECO:0000256" key="4">
    <source>
        <dbReference type="ARBA" id="ARBA00022801"/>
    </source>
</evidence>
<keyword evidence="6" id="KW-1185">Reference proteome</keyword>
<comment type="similarity">
    <text evidence="1">Belongs to the peptidase A31 family.</text>
</comment>
<evidence type="ECO:0000256" key="3">
    <source>
        <dbReference type="ARBA" id="ARBA00022750"/>
    </source>
</evidence>
<keyword evidence="2" id="KW-0645">Protease</keyword>
<dbReference type="InterPro" id="IPR023430">
    <property type="entry name" value="Pept_HybD-like_dom_sf"/>
</dbReference>
<gene>
    <name evidence="5" type="ORF">Atai01_66870</name>
</gene>
<proteinExistence type="inferred from homology"/>
<dbReference type="GO" id="GO:0016485">
    <property type="term" value="P:protein processing"/>
    <property type="evidence" value="ECO:0007669"/>
    <property type="project" value="TreeGrafter"/>
</dbReference>
<evidence type="ECO:0000256" key="1">
    <source>
        <dbReference type="ARBA" id="ARBA00006814"/>
    </source>
</evidence>
<dbReference type="GO" id="GO:0008047">
    <property type="term" value="F:enzyme activator activity"/>
    <property type="evidence" value="ECO:0007669"/>
    <property type="project" value="InterPro"/>
</dbReference>
<dbReference type="EMBL" id="BSTI01000020">
    <property type="protein sequence ID" value="GLY70068.1"/>
    <property type="molecule type" value="Genomic_DNA"/>
</dbReference>
<dbReference type="Proteomes" id="UP001165136">
    <property type="component" value="Unassembled WGS sequence"/>
</dbReference>
<dbReference type="InterPro" id="IPR000671">
    <property type="entry name" value="Peptidase_A31"/>
</dbReference>
<accession>A0A9W6R6C0</accession>
<organism evidence="5 6">
    <name type="scientific">Amycolatopsis taiwanensis</name>
    <dbReference type="NCBI Taxonomy" id="342230"/>
    <lineage>
        <taxon>Bacteria</taxon>
        <taxon>Bacillati</taxon>
        <taxon>Actinomycetota</taxon>
        <taxon>Actinomycetes</taxon>
        <taxon>Pseudonocardiales</taxon>
        <taxon>Pseudonocardiaceae</taxon>
        <taxon>Amycolatopsis</taxon>
    </lineage>
</organism>
<dbReference type="Pfam" id="PF01750">
    <property type="entry name" value="HycI"/>
    <property type="match status" value="1"/>
</dbReference>
<dbReference type="PRINTS" id="PR00446">
    <property type="entry name" value="HYDRGNUPTAKE"/>
</dbReference>
<evidence type="ECO:0000313" key="5">
    <source>
        <dbReference type="EMBL" id="GLY70068.1"/>
    </source>
</evidence>
<evidence type="ECO:0000256" key="2">
    <source>
        <dbReference type="ARBA" id="ARBA00022670"/>
    </source>
</evidence>
<dbReference type="AlphaFoldDB" id="A0A9W6R6C0"/>
<keyword evidence="4" id="KW-0378">Hydrolase</keyword>
<dbReference type="PANTHER" id="PTHR30302">
    <property type="entry name" value="HYDROGENASE 1 MATURATION PROTEASE"/>
    <property type="match status" value="1"/>
</dbReference>
<reference evidence="5" key="1">
    <citation type="submission" date="2023-03" db="EMBL/GenBank/DDBJ databases">
        <title>Amycolatopsis taiwanensis NBRC 103393.</title>
        <authorList>
            <person name="Ichikawa N."/>
            <person name="Sato H."/>
            <person name="Tonouchi N."/>
        </authorList>
    </citation>
    <scope>NUCLEOTIDE SEQUENCE</scope>
    <source>
        <strain evidence="5">NBRC 103393</strain>
    </source>
</reference>
<dbReference type="RefSeq" id="WP_285489383.1">
    <property type="nucleotide sequence ID" value="NZ_BSTI01000020.1"/>
</dbReference>
<keyword evidence="3" id="KW-0064">Aspartyl protease</keyword>
<protein>
    <submittedName>
        <fullName evidence="5">Peptidase M52</fullName>
    </submittedName>
</protein>
<comment type="caution">
    <text evidence="5">The sequence shown here is derived from an EMBL/GenBank/DDBJ whole genome shotgun (WGS) entry which is preliminary data.</text>
</comment>
<dbReference type="SUPFAM" id="SSF53163">
    <property type="entry name" value="HybD-like"/>
    <property type="match status" value="1"/>
</dbReference>
<dbReference type="GO" id="GO:0004190">
    <property type="term" value="F:aspartic-type endopeptidase activity"/>
    <property type="evidence" value="ECO:0007669"/>
    <property type="project" value="UniProtKB-KW"/>
</dbReference>
<dbReference type="PANTHER" id="PTHR30302:SF1">
    <property type="entry name" value="HYDROGENASE 2 MATURATION PROTEASE"/>
    <property type="match status" value="1"/>
</dbReference>
<sequence>MSRPGAGVLIAGIGNVLLGDDGFGVEVARRLADLPLPPGVVVGEYGIRGMHLAYELLDGQFGGLILVDAVPLDDPPGTVAVLDVAPDDARIAGTVDAHGMDPVTVLGLLRRLGGTVGRVRVVGCRPAVLEERLGLSDVVRAAVEPAARLTLDLAADLAGKANEYRPEHTVGRRNRR</sequence>